<dbReference type="InterPro" id="IPR018261">
    <property type="entry name" value="Ribosomal_bL27_CS"/>
</dbReference>
<keyword evidence="2 5" id="KW-0689">Ribosomal protein</keyword>
<evidence type="ECO:0000256" key="1">
    <source>
        <dbReference type="ARBA" id="ARBA00010797"/>
    </source>
</evidence>
<dbReference type="PANTHER" id="PTHR15893:SF0">
    <property type="entry name" value="LARGE RIBOSOMAL SUBUNIT PROTEIN BL27M"/>
    <property type="match status" value="1"/>
</dbReference>
<dbReference type="SUPFAM" id="SSF110324">
    <property type="entry name" value="Ribosomal L27 protein-like"/>
    <property type="match status" value="1"/>
</dbReference>
<name>A0ABW8THE5_9CLOT</name>
<evidence type="ECO:0000256" key="3">
    <source>
        <dbReference type="ARBA" id="ARBA00023274"/>
    </source>
</evidence>
<accession>A0ABW8THE5</accession>
<dbReference type="RefSeq" id="WP_406787866.1">
    <property type="nucleotide sequence ID" value="NZ_JBJIAA010000009.1"/>
</dbReference>
<evidence type="ECO:0000256" key="4">
    <source>
        <dbReference type="ARBA" id="ARBA00035175"/>
    </source>
</evidence>
<reference evidence="6 7" key="1">
    <citation type="submission" date="2024-11" db="EMBL/GenBank/DDBJ databases">
        <authorList>
            <person name="Heng Y.C."/>
            <person name="Lim A.C.H."/>
            <person name="Lee J.K.Y."/>
            <person name="Kittelmann S."/>
        </authorList>
    </citation>
    <scope>NUCLEOTIDE SEQUENCE [LARGE SCALE GENOMIC DNA]</scope>
    <source>
        <strain evidence="6 7">WILCCON 0114</strain>
    </source>
</reference>
<keyword evidence="7" id="KW-1185">Reference proteome</keyword>
<dbReference type="Pfam" id="PF01016">
    <property type="entry name" value="Ribosomal_L27"/>
    <property type="match status" value="1"/>
</dbReference>
<protein>
    <recommendedName>
        <fullName evidence="4 5">Large ribosomal subunit protein bL27</fullName>
    </recommendedName>
</protein>
<dbReference type="Proteomes" id="UP001623592">
    <property type="component" value="Unassembled WGS sequence"/>
</dbReference>
<dbReference type="Gene3D" id="2.40.50.100">
    <property type="match status" value="1"/>
</dbReference>
<organism evidence="6 7">
    <name type="scientific">Clostridium neuense</name>
    <dbReference type="NCBI Taxonomy" id="1728934"/>
    <lineage>
        <taxon>Bacteria</taxon>
        <taxon>Bacillati</taxon>
        <taxon>Bacillota</taxon>
        <taxon>Clostridia</taxon>
        <taxon>Eubacteriales</taxon>
        <taxon>Clostridiaceae</taxon>
        <taxon>Clostridium</taxon>
    </lineage>
</organism>
<keyword evidence="3 5" id="KW-0687">Ribonucleoprotein</keyword>
<sequence length="100" mass="10635">MRIINLQLCAHKKGVGSSKNGRDSESKRLGTKSADGQFVLAGNILVRQRGTKIHPGANVGRGGDDTLFAKVDGIVKFERVGRSKKVASVYPVAAEESVAE</sequence>
<proteinExistence type="inferred from homology"/>
<dbReference type="PROSITE" id="PS00831">
    <property type="entry name" value="RIBOSOMAL_L27"/>
    <property type="match status" value="1"/>
</dbReference>
<comment type="caution">
    <text evidence="6">The sequence shown here is derived from an EMBL/GenBank/DDBJ whole genome shotgun (WGS) entry which is preliminary data.</text>
</comment>
<dbReference type="NCBIfam" id="TIGR00062">
    <property type="entry name" value="L27"/>
    <property type="match status" value="1"/>
</dbReference>
<dbReference type="HAMAP" id="MF_00539">
    <property type="entry name" value="Ribosomal_bL27"/>
    <property type="match status" value="1"/>
</dbReference>
<dbReference type="GO" id="GO:0005840">
    <property type="term" value="C:ribosome"/>
    <property type="evidence" value="ECO:0007669"/>
    <property type="project" value="UniProtKB-KW"/>
</dbReference>
<dbReference type="PANTHER" id="PTHR15893">
    <property type="entry name" value="RIBOSOMAL PROTEIN L27"/>
    <property type="match status" value="1"/>
</dbReference>
<dbReference type="InterPro" id="IPR001684">
    <property type="entry name" value="Ribosomal_bL27"/>
</dbReference>
<dbReference type="EMBL" id="JBJIAA010000009">
    <property type="protein sequence ID" value="MFL0251212.1"/>
    <property type="molecule type" value="Genomic_DNA"/>
</dbReference>
<evidence type="ECO:0000256" key="2">
    <source>
        <dbReference type="ARBA" id="ARBA00022980"/>
    </source>
</evidence>
<comment type="similarity">
    <text evidence="1 5">Belongs to the bacterial ribosomal protein bL27 family.</text>
</comment>
<dbReference type="PRINTS" id="PR00063">
    <property type="entry name" value="RIBOSOMALL27"/>
</dbReference>
<gene>
    <name evidence="5 6" type="primary">rpmA</name>
    <name evidence="6" type="ORF">ACJDT4_12320</name>
</gene>
<evidence type="ECO:0000313" key="7">
    <source>
        <dbReference type="Proteomes" id="UP001623592"/>
    </source>
</evidence>
<evidence type="ECO:0000313" key="6">
    <source>
        <dbReference type="EMBL" id="MFL0251212.1"/>
    </source>
</evidence>
<evidence type="ECO:0000256" key="5">
    <source>
        <dbReference type="HAMAP-Rule" id="MF_00539"/>
    </source>
</evidence>